<keyword evidence="11" id="KW-0472">Membrane</keyword>
<proteinExistence type="inferred from homology"/>
<evidence type="ECO:0000313" key="13">
    <source>
        <dbReference type="EMBL" id="CAG8955186.1"/>
    </source>
</evidence>
<evidence type="ECO:0000313" key="14">
    <source>
        <dbReference type="Proteomes" id="UP000696280"/>
    </source>
</evidence>
<dbReference type="Proteomes" id="UP000696280">
    <property type="component" value="Unassembled WGS sequence"/>
</dbReference>
<comment type="subcellular location">
    <subcellularLocation>
        <location evidence="1">Mitochondrion inner membrane</location>
        <topology evidence="1">Single-pass membrane protein</topology>
    </subcellularLocation>
</comment>
<keyword evidence="5" id="KW-0812">Transmembrane</keyword>
<evidence type="ECO:0000256" key="8">
    <source>
        <dbReference type="ARBA" id="ARBA00022989"/>
    </source>
</evidence>
<keyword evidence="9" id="KW-0811">Translocation</keyword>
<evidence type="ECO:0000256" key="6">
    <source>
        <dbReference type="ARBA" id="ARBA00022792"/>
    </source>
</evidence>
<evidence type="ECO:0000256" key="9">
    <source>
        <dbReference type="ARBA" id="ARBA00023010"/>
    </source>
</evidence>
<feature type="region of interest" description="Disordered" evidence="12">
    <location>
        <begin position="1"/>
        <end position="32"/>
    </location>
</feature>
<dbReference type="GO" id="GO:0005743">
    <property type="term" value="C:mitochondrial inner membrane"/>
    <property type="evidence" value="ECO:0007669"/>
    <property type="project" value="UniProtKB-SubCell"/>
</dbReference>
<evidence type="ECO:0000256" key="2">
    <source>
        <dbReference type="ARBA" id="ARBA00006355"/>
    </source>
</evidence>
<evidence type="ECO:0000256" key="4">
    <source>
        <dbReference type="ARBA" id="ARBA00022448"/>
    </source>
</evidence>
<comment type="caution">
    <text evidence="13">The sequence shown here is derived from an EMBL/GenBank/DDBJ whole genome shotgun (WGS) entry which is preliminary data.</text>
</comment>
<accession>A0A9N9KY45</accession>
<sequence length="486" mass="54612">MADSGAQAEKPSASTSGSLPKPPEIKPDVKPLPKPNPIYKYMGLGENFRPKLPSRNWTIFLTLTGSFTAAVIYDKRETRRVQRKWCRLVEHLADEPLDSRAMPRKLTVFLEAPPNDGLRSAQEHFKLYVKPILVASGLDWEFVQGRKEGDIRADFAERIRNSRTPPDQREEEDVITQIRRKNGIQEFEGPRGDIVIGRHTWKEYVRGLHEGWLGPLTEPVKPLEEKTPEATIEQQTAPSPVSVDSIASPDDSSTVIHDTSTSGEEKPALVPEEAPKADEKPKKPPPFIAVADYSSAATPSGLPAQFDPSTPITFPHILGFLNTPRRIYRFLNRRDLADSVGRETAAIVLANYRPYSTTSAPELPTAFIADDASPSSTQAIDVAQSAEQQNSLFEEEKEWHKSVRIRKEDDPERTWLEPVILDPRIASRMRRFKLSVEDEDISKSIVVPEEEVEGWIKGGLRRLGRSGKQYFGFGTEKQQDKNASFE</sequence>
<name>A0A9N9KY45_9HELO</name>
<evidence type="ECO:0000256" key="11">
    <source>
        <dbReference type="ARBA" id="ARBA00023136"/>
    </source>
</evidence>
<dbReference type="EMBL" id="CAJVRL010000060">
    <property type="protein sequence ID" value="CAG8955186.1"/>
    <property type="molecule type" value="Genomic_DNA"/>
</dbReference>
<dbReference type="GO" id="GO:0015031">
    <property type="term" value="P:protein transport"/>
    <property type="evidence" value="ECO:0007669"/>
    <property type="project" value="UniProtKB-KW"/>
</dbReference>
<dbReference type="OrthoDB" id="5598305at2759"/>
<keyword evidence="14" id="KW-1185">Reference proteome</keyword>
<keyword evidence="6" id="KW-0999">Mitochondrion inner membrane</keyword>
<feature type="compositionally biased region" description="Basic and acidic residues" evidence="12">
    <location>
        <begin position="263"/>
        <end position="282"/>
    </location>
</feature>
<keyword evidence="10" id="KW-0496">Mitochondrion</keyword>
<evidence type="ECO:0000256" key="12">
    <source>
        <dbReference type="SAM" id="MobiDB-lite"/>
    </source>
</evidence>
<keyword evidence="8" id="KW-1133">Transmembrane helix</keyword>
<comment type="similarity">
    <text evidence="2">Belongs to the TIM54 family.</text>
</comment>
<evidence type="ECO:0000256" key="1">
    <source>
        <dbReference type="ARBA" id="ARBA00004434"/>
    </source>
</evidence>
<dbReference type="InterPro" id="IPR021056">
    <property type="entry name" value="Mt_import_IM_translocase_Tim54"/>
</dbReference>
<evidence type="ECO:0000256" key="10">
    <source>
        <dbReference type="ARBA" id="ARBA00023128"/>
    </source>
</evidence>
<protein>
    <recommendedName>
        <fullName evidence="3">Mitochondrial import inner membrane translocase subunit TIM54</fullName>
    </recommendedName>
</protein>
<keyword evidence="7" id="KW-0653">Protein transport</keyword>
<feature type="region of interest" description="Disordered" evidence="12">
    <location>
        <begin position="215"/>
        <end position="288"/>
    </location>
</feature>
<organism evidence="13 14">
    <name type="scientific">Hymenoscyphus fraxineus</name>
    <dbReference type="NCBI Taxonomy" id="746836"/>
    <lineage>
        <taxon>Eukaryota</taxon>
        <taxon>Fungi</taxon>
        <taxon>Dikarya</taxon>
        <taxon>Ascomycota</taxon>
        <taxon>Pezizomycotina</taxon>
        <taxon>Leotiomycetes</taxon>
        <taxon>Helotiales</taxon>
        <taxon>Helotiaceae</taxon>
        <taxon>Hymenoscyphus</taxon>
    </lineage>
</organism>
<dbReference type="AlphaFoldDB" id="A0A9N9KY45"/>
<reference evidence="13" key="1">
    <citation type="submission" date="2021-07" db="EMBL/GenBank/DDBJ databases">
        <authorList>
            <person name="Durling M."/>
        </authorList>
    </citation>
    <scope>NUCLEOTIDE SEQUENCE</scope>
</reference>
<evidence type="ECO:0000256" key="7">
    <source>
        <dbReference type="ARBA" id="ARBA00022927"/>
    </source>
</evidence>
<keyword evidence="4" id="KW-0813">Transport</keyword>
<dbReference type="Pfam" id="PF11711">
    <property type="entry name" value="Tim54"/>
    <property type="match status" value="1"/>
</dbReference>
<gene>
    <name evidence="13" type="ORF">HYFRA_00007202</name>
</gene>
<feature type="compositionally biased region" description="Polar residues" evidence="12">
    <location>
        <begin position="250"/>
        <end position="262"/>
    </location>
</feature>
<evidence type="ECO:0000256" key="5">
    <source>
        <dbReference type="ARBA" id="ARBA00022692"/>
    </source>
</evidence>
<evidence type="ECO:0000256" key="3">
    <source>
        <dbReference type="ARBA" id="ARBA00020796"/>
    </source>
</evidence>